<accession>A0ACD3BHF3</accession>
<gene>
    <name evidence="1" type="ORF">BDN72DRAFT_953780</name>
</gene>
<reference evidence="1 2" key="1">
    <citation type="journal article" date="2019" name="Nat. Ecol. Evol.">
        <title>Megaphylogeny resolves global patterns of mushroom evolution.</title>
        <authorList>
            <person name="Varga T."/>
            <person name="Krizsan K."/>
            <person name="Foldi C."/>
            <person name="Dima B."/>
            <person name="Sanchez-Garcia M."/>
            <person name="Sanchez-Ramirez S."/>
            <person name="Szollosi G.J."/>
            <person name="Szarkandi J.G."/>
            <person name="Papp V."/>
            <person name="Albert L."/>
            <person name="Andreopoulos W."/>
            <person name="Angelini C."/>
            <person name="Antonin V."/>
            <person name="Barry K.W."/>
            <person name="Bougher N.L."/>
            <person name="Buchanan P."/>
            <person name="Buyck B."/>
            <person name="Bense V."/>
            <person name="Catcheside P."/>
            <person name="Chovatia M."/>
            <person name="Cooper J."/>
            <person name="Damon W."/>
            <person name="Desjardin D."/>
            <person name="Finy P."/>
            <person name="Geml J."/>
            <person name="Haridas S."/>
            <person name="Hughes K."/>
            <person name="Justo A."/>
            <person name="Karasinski D."/>
            <person name="Kautmanova I."/>
            <person name="Kiss B."/>
            <person name="Kocsube S."/>
            <person name="Kotiranta H."/>
            <person name="LaButti K.M."/>
            <person name="Lechner B.E."/>
            <person name="Liimatainen K."/>
            <person name="Lipzen A."/>
            <person name="Lukacs Z."/>
            <person name="Mihaltcheva S."/>
            <person name="Morgado L.N."/>
            <person name="Niskanen T."/>
            <person name="Noordeloos M.E."/>
            <person name="Ohm R.A."/>
            <person name="Ortiz-Santana B."/>
            <person name="Ovrebo C."/>
            <person name="Racz N."/>
            <person name="Riley R."/>
            <person name="Savchenko A."/>
            <person name="Shiryaev A."/>
            <person name="Soop K."/>
            <person name="Spirin V."/>
            <person name="Szebenyi C."/>
            <person name="Tomsovsky M."/>
            <person name="Tulloss R.E."/>
            <person name="Uehling J."/>
            <person name="Grigoriev I.V."/>
            <person name="Vagvolgyi C."/>
            <person name="Papp T."/>
            <person name="Martin F.M."/>
            <person name="Miettinen O."/>
            <person name="Hibbett D.S."/>
            <person name="Nagy L.G."/>
        </authorList>
    </citation>
    <scope>NUCLEOTIDE SEQUENCE [LARGE SCALE GENOMIC DNA]</scope>
    <source>
        <strain evidence="1 2">NL-1719</strain>
    </source>
</reference>
<name>A0ACD3BHF3_9AGAR</name>
<dbReference type="EMBL" id="ML208259">
    <property type="protein sequence ID" value="TFK77330.1"/>
    <property type="molecule type" value="Genomic_DNA"/>
</dbReference>
<dbReference type="Proteomes" id="UP000308600">
    <property type="component" value="Unassembled WGS sequence"/>
</dbReference>
<evidence type="ECO:0000313" key="1">
    <source>
        <dbReference type="EMBL" id="TFK77330.1"/>
    </source>
</evidence>
<keyword evidence="2" id="KW-1185">Reference proteome</keyword>
<organism evidence="1 2">
    <name type="scientific">Pluteus cervinus</name>
    <dbReference type="NCBI Taxonomy" id="181527"/>
    <lineage>
        <taxon>Eukaryota</taxon>
        <taxon>Fungi</taxon>
        <taxon>Dikarya</taxon>
        <taxon>Basidiomycota</taxon>
        <taxon>Agaricomycotina</taxon>
        <taxon>Agaricomycetes</taxon>
        <taxon>Agaricomycetidae</taxon>
        <taxon>Agaricales</taxon>
        <taxon>Pluteineae</taxon>
        <taxon>Pluteaceae</taxon>
        <taxon>Pluteus</taxon>
    </lineage>
</organism>
<evidence type="ECO:0000313" key="2">
    <source>
        <dbReference type="Proteomes" id="UP000308600"/>
    </source>
</evidence>
<proteinExistence type="predicted"/>
<protein>
    <submittedName>
        <fullName evidence="1">Uncharacterized protein</fullName>
    </submittedName>
</protein>
<sequence length="618" mass="65897">MDSHPVASSSSSTVSVDQHHPHSIDKGKRRADPTERTPLLAVPTASGSSNTPDESTTSSRSTARHLRVKLLSVFLISLSTCVLAIILVALLAWSYASRAADLTAGDVLEHGLTFRGPDRLDVIKATEDGIWVNAELRIGIDAGSLIGVNTNSSGDSYLEALWKSLGRWGVRRLDRVSLYMSTLHVCSHSSGAELAQLVLPPLDLPLNADPPHTVDWLTPVSTTAFVKLTSDAETLIGFLKDSWKRGSVTTDVRAQHIIVRGGSISEHSWRDRFSRKMEHVQLALQLDIPPLAGLPKPGQNGELPSVNDILTLTSFSVNSSDSELILTANATMSNPLPGYIASTVPSLPFIVSLPGSNPGSLLNVASVKTAPIISTHPNITLDVAGTILPLPSSASALLSTFLDNYLSGQDNSITISSSILPGFSVETLFPAPHPRPQVLRDVTIRDMKVWPSGGGFITSGTVFARLYLPKGMHLTLDVFQVLPDVLVFDGEVPDDVPGLHAQTDPPLPEGAFGHIRPEDWLPALSVEDDIPDSEGSVYIITAKVTDVPLEVLPGRQKEFRSFVGKVLFGTGGALAGLLGNASVGVYVPGLPISGPERTGEFTLDGLPFRGSVRVGKKD</sequence>